<evidence type="ECO:0000313" key="6">
    <source>
        <dbReference type="EMBL" id="MDQ0252632.1"/>
    </source>
</evidence>
<keyword evidence="7" id="KW-1185">Reference proteome</keyword>
<dbReference type="PANTHER" id="PTHR30126">
    <property type="entry name" value="HTH-TYPE TRANSCRIPTIONAL REGULATOR"/>
    <property type="match status" value="1"/>
</dbReference>
<dbReference type="InterPro" id="IPR000847">
    <property type="entry name" value="LysR_HTH_N"/>
</dbReference>
<dbReference type="EMBL" id="JAUSUG010000001">
    <property type="protein sequence ID" value="MDQ0252632.1"/>
    <property type="molecule type" value="Genomic_DNA"/>
</dbReference>
<dbReference type="GO" id="GO:0003677">
    <property type="term" value="F:DNA binding"/>
    <property type="evidence" value="ECO:0007669"/>
    <property type="project" value="UniProtKB-KW"/>
</dbReference>
<gene>
    <name evidence="6" type="ORF">J2S74_000004</name>
</gene>
<proteinExistence type="inferred from homology"/>
<dbReference type="Gene3D" id="1.10.10.10">
    <property type="entry name" value="Winged helix-like DNA-binding domain superfamily/Winged helix DNA-binding domain"/>
    <property type="match status" value="1"/>
</dbReference>
<dbReference type="NCBIfam" id="NF040786">
    <property type="entry name" value="LysR_Sec_metab"/>
    <property type="match status" value="1"/>
</dbReference>
<dbReference type="RefSeq" id="WP_307320249.1">
    <property type="nucleotide sequence ID" value="NZ_JAUSUG010000001.1"/>
</dbReference>
<feature type="domain" description="HTH lysR-type" evidence="5">
    <location>
        <begin position="1"/>
        <end position="56"/>
    </location>
</feature>
<reference evidence="6 7" key="1">
    <citation type="submission" date="2023-07" db="EMBL/GenBank/DDBJ databases">
        <title>Genomic Encyclopedia of Type Strains, Phase IV (KMG-IV): sequencing the most valuable type-strain genomes for metagenomic binning, comparative biology and taxonomic classification.</title>
        <authorList>
            <person name="Goeker M."/>
        </authorList>
    </citation>
    <scope>NUCLEOTIDE SEQUENCE [LARGE SCALE GENOMIC DNA]</scope>
    <source>
        <strain evidence="6 7">DSM 9768</strain>
    </source>
</reference>
<evidence type="ECO:0000256" key="3">
    <source>
        <dbReference type="ARBA" id="ARBA00023125"/>
    </source>
</evidence>
<comment type="caution">
    <text evidence="6">The sequence shown here is derived from an EMBL/GenBank/DDBJ whole genome shotgun (WGS) entry which is preliminary data.</text>
</comment>
<evidence type="ECO:0000259" key="5">
    <source>
        <dbReference type="PROSITE" id="PS50931"/>
    </source>
</evidence>
<accession>A0ABT9ZN19</accession>
<dbReference type="InterPro" id="IPR036390">
    <property type="entry name" value="WH_DNA-bd_sf"/>
</dbReference>
<dbReference type="PRINTS" id="PR00039">
    <property type="entry name" value="HTHLYSR"/>
</dbReference>
<dbReference type="SUPFAM" id="SSF46785">
    <property type="entry name" value="Winged helix' DNA-binding domain"/>
    <property type="match status" value="1"/>
</dbReference>
<dbReference type="InterPro" id="IPR036388">
    <property type="entry name" value="WH-like_DNA-bd_sf"/>
</dbReference>
<evidence type="ECO:0000256" key="1">
    <source>
        <dbReference type="ARBA" id="ARBA00009437"/>
    </source>
</evidence>
<name>A0ABT9ZN19_9BACI</name>
<dbReference type="Pfam" id="PF00126">
    <property type="entry name" value="HTH_1"/>
    <property type="match status" value="1"/>
</dbReference>
<dbReference type="Proteomes" id="UP001230005">
    <property type="component" value="Unassembled WGS sequence"/>
</dbReference>
<evidence type="ECO:0000256" key="2">
    <source>
        <dbReference type="ARBA" id="ARBA00023015"/>
    </source>
</evidence>
<evidence type="ECO:0000313" key="7">
    <source>
        <dbReference type="Proteomes" id="UP001230005"/>
    </source>
</evidence>
<keyword evidence="4" id="KW-0804">Transcription</keyword>
<dbReference type="PROSITE" id="PS50931">
    <property type="entry name" value="HTH_LYSR"/>
    <property type="match status" value="1"/>
</dbReference>
<dbReference type="SUPFAM" id="SSF53850">
    <property type="entry name" value="Periplasmic binding protein-like II"/>
    <property type="match status" value="1"/>
</dbReference>
<dbReference type="PANTHER" id="PTHR30126:SF40">
    <property type="entry name" value="HTH-TYPE TRANSCRIPTIONAL REGULATOR GLTR"/>
    <property type="match status" value="1"/>
</dbReference>
<dbReference type="InterPro" id="IPR047788">
    <property type="entry name" value="LysR-like_Sec_metab"/>
</dbReference>
<evidence type="ECO:0000256" key="4">
    <source>
        <dbReference type="ARBA" id="ARBA00023163"/>
    </source>
</evidence>
<dbReference type="InterPro" id="IPR005119">
    <property type="entry name" value="LysR_subst-bd"/>
</dbReference>
<comment type="similarity">
    <text evidence="1">Belongs to the LysR transcriptional regulatory family.</text>
</comment>
<dbReference type="Gene3D" id="3.40.190.290">
    <property type="match status" value="1"/>
</dbReference>
<keyword evidence="3 6" id="KW-0238">DNA-binding</keyword>
<protein>
    <submittedName>
        <fullName evidence="6">DNA-binding transcriptional LysR family regulator</fullName>
    </submittedName>
</protein>
<dbReference type="Pfam" id="PF03466">
    <property type="entry name" value="LysR_substrate"/>
    <property type="match status" value="1"/>
</dbReference>
<organism evidence="6 7">
    <name type="scientific">Evansella vedderi</name>
    <dbReference type="NCBI Taxonomy" id="38282"/>
    <lineage>
        <taxon>Bacteria</taxon>
        <taxon>Bacillati</taxon>
        <taxon>Bacillota</taxon>
        <taxon>Bacilli</taxon>
        <taxon>Bacillales</taxon>
        <taxon>Bacillaceae</taxon>
        <taxon>Evansella</taxon>
    </lineage>
</organism>
<sequence>MDLKKIKTFMMVVDHKSFSTVAELLDITQPGVSKQIKNLEKTLGVPLVYRDSLEPTEAGRIVYRKGTEFISSWEELVEECRQFQGELSGQLRVGASSIPGTYFVPAILRNYLDNFPRMEIQLSIFESEEVVQQVLEGKLDIGYVGSQVSDSRLASQTVAKDKLLVIGPAGSEEAGSFHELKEHPFIFRSSRSGTWKAVIEGFRLWGHSVDELKCVSTVHNTEGAISMVEAGLGYTVVSDIAAKKAMKHGNISIVAELPVERTFYAICLANKEHNKAISPLMHGEGYLGWGFNT</sequence>
<keyword evidence="2" id="KW-0805">Transcription regulation</keyword>